<name>A0A424Z170_9BACT</name>
<gene>
    <name evidence="1" type="ORF">DZD40_03230</name>
</gene>
<dbReference type="RefSeq" id="WP_124134051.1">
    <property type="nucleotide sequence ID" value="NZ_QURW01000006.1"/>
</dbReference>
<sequence>MILEFDFIYSANNDIFEYLLRFYAKDYHYALEKQGDTYRFVIEGDEEKLKLFCDSLKLMSHSIFLKKFDVKIGEKFSSSCIEDQDFLKFSYITHLNSSAYQEKKVLSKNEWGVFCESYFSSDLKEFHCIDETCFNVFLDQAFNLLLKDKSIYIKDKKGIYELALFKDDFTCDFLVPCDIKAINSAFICSNENLKFLASLEKPLIKLRLNAMFRKNHNLKFHDFKIRLAQDLFCFALGFKLFEDGYKFLSVKKIKEYEKDFQIVPLDNQFVVLEGFEFINIKAKELIFSKEDKNMARISYMLSLYGEKAFILELSKTYEDILLVNKELNLLQLSLPKDSKELYDEIKKDEIGAKLLENFAKEFPLLNEDFILKNNFYSLFCLVGRVLNLDTNLQKAGEELLKIADESKMPRGVKIDYRLKENKSFDYTRTVRSVMSFMLAGVDSLNIAYGVVESLAYFLRDTYDDLRDKNLSELALISGSLFEHKALLKNTLKHLKNCQLSNVPLRI</sequence>
<dbReference type="STRING" id="1813019.A2J15_01145"/>
<comment type="caution">
    <text evidence="1">The sequence shown here is derived from an EMBL/GenBank/DDBJ whole genome shotgun (WGS) entry which is preliminary data.</text>
</comment>
<dbReference type="Proteomes" id="UP000286095">
    <property type="component" value="Unassembled WGS sequence"/>
</dbReference>
<proteinExistence type="predicted"/>
<organism evidence="1 2">
    <name type="scientific">Campylobacter hepaticus</name>
    <dbReference type="NCBI Taxonomy" id="1813019"/>
    <lineage>
        <taxon>Bacteria</taxon>
        <taxon>Pseudomonadati</taxon>
        <taxon>Campylobacterota</taxon>
        <taxon>Epsilonproteobacteria</taxon>
        <taxon>Campylobacterales</taxon>
        <taxon>Campylobacteraceae</taxon>
        <taxon>Campylobacter</taxon>
    </lineage>
</organism>
<protein>
    <submittedName>
        <fullName evidence="1">Uncharacterized protein</fullName>
    </submittedName>
</protein>
<dbReference type="AlphaFoldDB" id="A0A424Z170"/>
<dbReference type="EMBL" id="QURW01000006">
    <property type="protein sequence ID" value="RQD87931.1"/>
    <property type="molecule type" value="Genomic_DNA"/>
</dbReference>
<evidence type="ECO:0000313" key="2">
    <source>
        <dbReference type="Proteomes" id="UP000286095"/>
    </source>
</evidence>
<reference evidence="1 2" key="1">
    <citation type="submission" date="2018-08" db="EMBL/GenBank/DDBJ databases">
        <title>Survival mechanisms of Campylobacter hepaticus identified by genomic analysis and comparative transcriptomic analysis of in vivo and in vitro derived bacteria.</title>
        <authorList>
            <person name="Van T.T.H."/>
            <person name="Moore R.J."/>
        </authorList>
    </citation>
    <scope>NUCLEOTIDE SEQUENCE [LARGE SCALE GENOMIC DNA]</scope>
    <source>
        <strain evidence="1 2">54L</strain>
    </source>
</reference>
<accession>A0A424Z170</accession>
<evidence type="ECO:0000313" key="1">
    <source>
        <dbReference type="EMBL" id="RQD87931.1"/>
    </source>
</evidence>